<dbReference type="GO" id="GO:0030527">
    <property type="term" value="F:structural constituent of chromatin"/>
    <property type="evidence" value="ECO:0007669"/>
    <property type="project" value="InterPro"/>
</dbReference>
<dbReference type="OrthoDB" id="9049584at2759"/>
<dbReference type="PRINTS" id="PR00621">
    <property type="entry name" value="HISTONEH2B"/>
</dbReference>
<evidence type="ECO:0000313" key="3">
    <source>
        <dbReference type="Proteomes" id="UP001142489"/>
    </source>
</evidence>
<reference evidence="2" key="1">
    <citation type="journal article" date="2023" name="DNA Res.">
        <title>Chromosome-level genome assembly of Phrynocephalus forsythii using third-generation DNA sequencing and Hi-C analysis.</title>
        <authorList>
            <person name="Qi Y."/>
            <person name="Zhao W."/>
            <person name="Zhao Y."/>
            <person name="Niu C."/>
            <person name="Cao S."/>
            <person name="Zhang Y."/>
        </authorList>
    </citation>
    <scope>NUCLEOTIDE SEQUENCE</scope>
    <source>
        <tissue evidence="2">Muscle</tissue>
    </source>
</reference>
<sequence>MKASRIPHQRHESLSSLALRVKLYSMKKKKAYSDYIYKIVKQVPQGTNKYCWALDVLDSLNKPNLYWKVALEASRMSHYNKKHLITSREVHVAACLTNDLLNDS</sequence>
<gene>
    <name evidence="2" type="ORF">JRQ81_004916</name>
</gene>
<dbReference type="Proteomes" id="UP001142489">
    <property type="component" value="Unassembled WGS sequence"/>
</dbReference>
<dbReference type="InterPro" id="IPR009072">
    <property type="entry name" value="Histone-fold"/>
</dbReference>
<comment type="caution">
    <text evidence="2">The sequence shown here is derived from an EMBL/GenBank/DDBJ whole genome shotgun (WGS) entry which is preliminary data.</text>
</comment>
<dbReference type="GO" id="GO:0046982">
    <property type="term" value="F:protein heterodimerization activity"/>
    <property type="evidence" value="ECO:0007669"/>
    <property type="project" value="InterPro"/>
</dbReference>
<dbReference type="InterPro" id="IPR000558">
    <property type="entry name" value="Histone_H2B"/>
</dbReference>
<keyword evidence="3" id="KW-1185">Reference proteome</keyword>
<evidence type="ECO:0000313" key="2">
    <source>
        <dbReference type="EMBL" id="KAJ7313495.1"/>
    </source>
</evidence>
<dbReference type="AlphaFoldDB" id="A0A9Q0XJ35"/>
<dbReference type="GO" id="GO:0000786">
    <property type="term" value="C:nucleosome"/>
    <property type="evidence" value="ECO:0007669"/>
    <property type="project" value="InterPro"/>
</dbReference>
<dbReference type="PANTHER" id="PTHR23428">
    <property type="entry name" value="HISTONE H2B"/>
    <property type="match status" value="1"/>
</dbReference>
<dbReference type="EMBL" id="JAPFRF010000012">
    <property type="protein sequence ID" value="KAJ7313495.1"/>
    <property type="molecule type" value="Genomic_DNA"/>
</dbReference>
<evidence type="ECO:0000256" key="1">
    <source>
        <dbReference type="ARBA" id="ARBA00006846"/>
    </source>
</evidence>
<proteinExistence type="inferred from homology"/>
<organism evidence="2 3">
    <name type="scientific">Phrynocephalus forsythii</name>
    <dbReference type="NCBI Taxonomy" id="171643"/>
    <lineage>
        <taxon>Eukaryota</taxon>
        <taxon>Metazoa</taxon>
        <taxon>Chordata</taxon>
        <taxon>Craniata</taxon>
        <taxon>Vertebrata</taxon>
        <taxon>Euteleostomi</taxon>
        <taxon>Lepidosauria</taxon>
        <taxon>Squamata</taxon>
        <taxon>Bifurcata</taxon>
        <taxon>Unidentata</taxon>
        <taxon>Episquamata</taxon>
        <taxon>Toxicofera</taxon>
        <taxon>Iguania</taxon>
        <taxon>Acrodonta</taxon>
        <taxon>Agamidae</taxon>
        <taxon>Agaminae</taxon>
        <taxon>Phrynocephalus</taxon>
    </lineage>
</organism>
<name>A0A9Q0XJ35_9SAUR</name>
<protein>
    <submittedName>
        <fullName evidence="2">Uncharacterized protein</fullName>
    </submittedName>
</protein>
<dbReference type="SUPFAM" id="SSF47113">
    <property type="entry name" value="Histone-fold"/>
    <property type="match status" value="1"/>
</dbReference>
<comment type="similarity">
    <text evidence="1">Belongs to the histone H2B family.</text>
</comment>
<accession>A0A9Q0XJ35</accession>
<dbReference type="Gene3D" id="1.10.20.10">
    <property type="entry name" value="Histone, subunit A"/>
    <property type="match status" value="1"/>
</dbReference>
<dbReference type="GO" id="GO:0003677">
    <property type="term" value="F:DNA binding"/>
    <property type="evidence" value="ECO:0007669"/>
    <property type="project" value="InterPro"/>
</dbReference>